<feature type="region of interest" description="Disordered" evidence="1">
    <location>
        <begin position="1"/>
        <end position="46"/>
    </location>
</feature>
<name>R7QIU1_CHOCR</name>
<feature type="compositionally biased region" description="Acidic residues" evidence="1">
    <location>
        <begin position="24"/>
        <end position="36"/>
    </location>
</feature>
<dbReference type="RefSeq" id="XP_005717549.1">
    <property type="nucleotide sequence ID" value="XM_005717492.1"/>
</dbReference>
<proteinExistence type="predicted"/>
<sequence length="102" mass="11313">MRKRSHMRPCVTDKSESQAGSTECESDDANSDDASTEGEWTNPTFGGQSLYSTIFPDFMEKEKTFCPSSPASWHLGTCLRTTTAPTVVKNMSHLSSHNDDEF</sequence>
<evidence type="ECO:0000256" key="1">
    <source>
        <dbReference type="SAM" id="MobiDB-lite"/>
    </source>
</evidence>
<dbReference type="Gramene" id="CDF37678">
    <property type="protein sequence ID" value="CDF37678"/>
    <property type="gene ID" value="CHC_T00005861001"/>
</dbReference>
<dbReference type="Proteomes" id="UP000012073">
    <property type="component" value="Unassembled WGS sequence"/>
</dbReference>
<reference evidence="3" key="1">
    <citation type="journal article" date="2013" name="Proc. Natl. Acad. Sci. U.S.A.">
        <title>Genome structure and metabolic features in the red seaweed Chondrus crispus shed light on evolution of the Archaeplastida.</title>
        <authorList>
            <person name="Collen J."/>
            <person name="Porcel B."/>
            <person name="Carre W."/>
            <person name="Ball S.G."/>
            <person name="Chaparro C."/>
            <person name="Tonon T."/>
            <person name="Barbeyron T."/>
            <person name="Michel G."/>
            <person name="Noel B."/>
            <person name="Valentin K."/>
            <person name="Elias M."/>
            <person name="Artiguenave F."/>
            <person name="Arun A."/>
            <person name="Aury J.M."/>
            <person name="Barbosa-Neto J.F."/>
            <person name="Bothwell J.H."/>
            <person name="Bouget F.Y."/>
            <person name="Brillet L."/>
            <person name="Cabello-Hurtado F."/>
            <person name="Capella-Gutierrez S."/>
            <person name="Charrier B."/>
            <person name="Cladiere L."/>
            <person name="Cock J.M."/>
            <person name="Coelho S.M."/>
            <person name="Colleoni C."/>
            <person name="Czjzek M."/>
            <person name="Da Silva C."/>
            <person name="Delage L."/>
            <person name="Denoeud F."/>
            <person name="Deschamps P."/>
            <person name="Dittami S.M."/>
            <person name="Gabaldon T."/>
            <person name="Gachon C.M."/>
            <person name="Groisillier A."/>
            <person name="Herve C."/>
            <person name="Jabbari K."/>
            <person name="Katinka M."/>
            <person name="Kloareg B."/>
            <person name="Kowalczyk N."/>
            <person name="Labadie K."/>
            <person name="Leblanc C."/>
            <person name="Lopez P.J."/>
            <person name="McLachlan D.H."/>
            <person name="Meslet-Cladiere L."/>
            <person name="Moustafa A."/>
            <person name="Nehr Z."/>
            <person name="Nyvall Collen P."/>
            <person name="Panaud O."/>
            <person name="Partensky F."/>
            <person name="Poulain J."/>
            <person name="Rensing S.A."/>
            <person name="Rousvoal S."/>
            <person name="Samson G."/>
            <person name="Symeonidi A."/>
            <person name="Weissenbach J."/>
            <person name="Zambounis A."/>
            <person name="Wincker P."/>
            <person name="Boyen C."/>
        </authorList>
    </citation>
    <scope>NUCLEOTIDE SEQUENCE [LARGE SCALE GENOMIC DNA]</scope>
    <source>
        <strain evidence="3">cv. Stackhouse</strain>
    </source>
</reference>
<evidence type="ECO:0000313" key="2">
    <source>
        <dbReference type="EMBL" id="CDF37678.1"/>
    </source>
</evidence>
<evidence type="ECO:0000313" key="3">
    <source>
        <dbReference type="Proteomes" id="UP000012073"/>
    </source>
</evidence>
<dbReference type="KEGG" id="ccp:CHC_T00005861001"/>
<dbReference type="EMBL" id="HG001860">
    <property type="protein sequence ID" value="CDF37678.1"/>
    <property type="molecule type" value="Genomic_DNA"/>
</dbReference>
<accession>R7QIU1</accession>
<dbReference type="AlphaFoldDB" id="R7QIU1"/>
<organism evidence="2 3">
    <name type="scientific">Chondrus crispus</name>
    <name type="common">Carrageen Irish moss</name>
    <name type="synonym">Polymorpha crispa</name>
    <dbReference type="NCBI Taxonomy" id="2769"/>
    <lineage>
        <taxon>Eukaryota</taxon>
        <taxon>Rhodophyta</taxon>
        <taxon>Florideophyceae</taxon>
        <taxon>Rhodymeniophycidae</taxon>
        <taxon>Gigartinales</taxon>
        <taxon>Gigartinaceae</taxon>
        <taxon>Chondrus</taxon>
    </lineage>
</organism>
<keyword evidence="3" id="KW-1185">Reference proteome</keyword>
<gene>
    <name evidence="2" type="ORF">CHC_T00005861001</name>
</gene>
<dbReference type="GeneID" id="17325266"/>
<protein>
    <submittedName>
        <fullName evidence="2">Uncharacterized protein</fullName>
    </submittedName>
</protein>